<proteinExistence type="predicted"/>
<gene>
    <name evidence="1" type="ORF">NBRC111894_1453</name>
</gene>
<organism evidence="1 2">
    <name type="scientific">Sporolactobacillus inulinus</name>
    <dbReference type="NCBI Taxonomy" id="2078"/>
    <lineage>
        <taxon>Bacteria</taxon>
        <taxon>Bacillati</taxon>
        <taxon>Bacillota</taxon>
        <taxon>Bacilli</taxon>
        <taxon>Bacillales</taxon>
        <taxon>Sporolactobacillaceae</taxon>
        <taxon>Sporolactobacillus</taxon>
    </lineage>
</organism>
<dbReference type="Proteomes" id="UP000319716">
    <property type="component" value="Unassembled WGS sequence"/>
</dbReference>
<reference evidence="1 2" key="1">
    <citation type="submission" date="2017-11" db="EMBL/GenBank/DDBJ databases">
        <title>Draft Genome Sequence of Sporolactobacillus inulinus NBRC 111894 Isolated from Koso, a Japanese Sugar-Vegetable Fermented Beverage.</title>
        <authorList>
            <person name="Chiou T.Y."/>
            <person name="Oshima K."/>
            <person name="Suda W."/>
            <person name="Hattori M."/>
            <person name="Takahashi T."/>
        </authorList>
    </citation>
    <scope>NUCLEOTIDE SEQUENCE [LARGE SCALE GENOMIC DNA]</scope>
    <source>
        <strain evidence="1 2">NBRC111894</strain>
    </source>
</reference>
<accession>A0A4Y1ZA32</accession>
<dbReference type="AlphaFoldDB" id="A0A4Y1ZA32"/>
<evidence type="ECO:0000313" key="1">
    <source>
        <dbReference type="EMBL" id="GAY75899.1"/>
    </source>
</evidence>
<sequence length="229" mass="25039">MNARSVESKEGAMGMQETVVFGGLSAAGFSLSEAMLNSGNQVLSISSAVSKKEKEKEEDNQLYLGRNALFHHVPKGFDRCEGKPLIVADTFRINPEYNRALQEKLTLLLKTVRPIKRLIFVSSLESVQERNDYSKVKAVAGSRVANDTEAFFIQVLKEIGQKDALIFRTDLNELMATKGGESAAGLFLGMLEAKHAGLDIVAYSSKAGAEAPINSGMRHLLPPPYHKLL</sequence>
<comment type="caution">
    <text evidence="1">The sequence shown here is derived from an EMBL/GenBank/DDBJ whole genome shotgun (WGS) entry which is preliminary data.</text>
</comment>
<name>A0A4Y1ZA32_9BACL</name>
<dbReference type="EMBL" id="BEXB01000009">
    <property type="protein sequence ID" value="GAY75899.1"/>
    <property type="molecule type" value="Genomic_DNA"/>
</dbReference>
<evidence type="ECO:0000313" key="2">
    <source>
        <dbReference type="Proteomes" id="UP000319716"/>
    </source>
</evidence>
<protein>
    <submittedName>
        <fullName evidence="1">Uncharacterized protein</fullName>
    </submittedName>
</protein>